<dbReference type="OrthoDB" id="284718at2759"/>
<keyword evidence="4" id="KW-1185">Reference proteome</keyword>
<sequence length="115" mass="12505">MSVVAPVLDRSDPKQDRLYPFHLPNSPEWEEKKDFFSQSAMMGAGAGMFIKNPMFVWGSMIMAVIGYVNQQPLRAPKDASSPLLTLGMAVAGVVATNMPKLMLAPEARSQVPPVA</sequence>
<keyword evidence="2" id="KW-0472">Membrane</keyword>
<feature type="transmembrane region" description="Helical" evidence="2">
    <location>
        <begin position="49"/>
        <end position="68"/>
    </location>
</feature>
<name>A0A427Y8M7_9TREE</name>
<evidence type="ECO:0000313" key="3">
    <source>
        <dbReference type="EMBL" id="RSH87466.1"/>
    </source>
</evidence>
<dbReference type="Proteomes" id="UP000279259">
    <property type="component" value="Unassembled WGS sequence"/>
</dbReference>
<feature type="compositionally biased region" description="Basic and acidic residues" evidence="1">
    <location>
        <begin position="9"/>
        <end position="19"/>
    </location>
</feature>
<organism evidence="3 4">
    <name type="scientific">Saitozyma podzolica</name>
    <dbReference type="NCBI Taxonomy" id="1890683"/>
    <lineage>
        <taxon>Eukaryota</taxon>
        <taxon>Fungi</taxon>
        <taxon>Dikarya</taxon>
        <taxon>Basidiomycota</taxon>
        <taxon>Agaricomycotina</taxon>
        <taxon>Tremellomycetes</taxon>
        <taxon>Tremellales</taxon>
        <taxon>Trimorphomycetaceae</taxon>
        <taxon>Saitozyma</taxon>
    </lineage>
</organism>
<feature type="region of interest" description="Disordered" evidence="1">
    <location>
        <begin position="1"/>
        <end position="23"/>
    </location>
</feature>
<keyword evidence="2" id="KW-1133">Transmembrane helix</keyword>
<gene>
    <name evidence="3" type="ORF">EHS25_003376</name>
</gene>
<accession>A0A427Y8M7</accession>
<evidence type="ECO:0000256" key="1">
    <source>
        <dbReference type="SAM" id="MobiDB-lite"/>
    </source>
</evidence>
<evidence type="ECO:0000256" key="2">
    <source>
        <dbReference type="SAM" id="Phobius"/>
    </source>
</evidence>
<reference evidence="3 4" key="1">
    <citation type="submission" date="2018-11" db="EMBL/GenBank/DDBJ databases">
        <title>Genome sequence of Saitozyma podzolica DSM 27192.</title>
        <authorList>
            <person name="Aliyu H."/>
            <person name="Gorte O."/>
            <person name="Ochsenreither K."/>
        </authorList>
    </citation>
    <scope>NUCLEOTIDE SEQUENCE [LARGE SCALE GENOMIC DNA]</scope>
    <source>
        <strain evidence="3 4">DSM 27192</strain>
    </source>
</reference>
<protein>
    <submittedName>
        <fullName evidence="3">Uncharacterized protein</fullName>
    </submittedName>
</protein>
<dbReference type="AlphaFoldDB" id="A0A427Y8M7"/>
<proteinExistence type="predicted"/>
<evidence type="ECO:0000313" key="4">
    <source>
        <dbReference type="Proteomes" id="UP000279259"/>
    </source>
</evidence>
<dbReference type="EMBL" id="RSCD01000017">
    <property type="protein sequence ID" value="RSH87466.1"/>
    <property type="molecule type" value="Genomic_DNA"/>
</dbReference>
<keyword evidence="2" id="KW-0812">Transmembrane</keyword>
<comment type="caution">
    <text evidence="3">The sequence shown here is derived from an EMBL/GenBank/DDBJ whole genome shotgun (WGS) entry which is preliminary data.</text>
</comment>